<evidence type="ECO:0000256" key="1">
    <source>
        <dbReference type="SAM" id="SignalP"/>
    </source>
</evidence>
<protein>
    <submittedName>
        <fullName evidence="2">Uncharacterized protein</fullName>
    </submittedName>
</protein>
<accession>A0A1I1V5M5</accession>
<sequence length="345" mass="38001">MDKKWKLAGAALALAVVIPASAFASDGIGSKGTEKNEVILPVKETKHVVGKEDKLDLQAFAAKLGLDEAAFQQAIKDGKSFADIAKEKGIATQSLLDDLTRQLLAMFDDKQFTEEEMGDVQKKVAMEAQHIFDTPLSDQLISKELKAAMEKKKQANGIEIKLNFPALGAKLGLDDAAYEQAVKEGKSLADIAKEKGIPIQPLIDEQTEKMLASFENKQLTEEEMSNVKKKVAMESERIFKTPLSQQQKNMGLNLNVKVVITMLNLDKEALVEQMNAGKSFAEIAAAEGISRQQLIDAIRADLDAQSTKFVASKQLTQEQADKQKQELLKKIDKFIDNKIDVVLKK</sequence>
<name>A0A1I1V5M5_9BACL</name>
<dbReference type="OrthoDB" id="2527438at2"/>
<gene>
    <name evidence="2" type="ORF">SAMN05216378_1404</name>
</gene>
<dbReference type="EMBL" id="FOMT01000001">
    <property type="protein sequence ID" value="SFD78204.1"/>
    <property type="molecule type" value="Genomic_DNA"/>
</dbReference>
<keyword evidence="3" id="KW-1185">Reference proteome</keyword>
<evidence type="ECO:0000313" key="2">
    <source>
        <dbReference type="EMBL" id="SFD78204.1"/>
    </source>
</evidence>
<reference evidence="3" key="1">
    <citation type="submission" date="2016-10" db="EMBL/GenBank/DDBJ databases">
        <authorList>
            <person name="Varghese N."/>
            <person name="Submissions S."/>
        </authorList>
    </citation>
    <scope>NUCLEOTIDE SEQUENCE [LARGE SCALE GENOMIC DNA]</scope>
    <source>
        <strain evidence="3">CGMCC 1.10784</strain>
    </source>
</reference>
<dbReference type="Proteomes" id="UP000198855">
    <property type="component" value="Unassembled WGS sequence"/>
</dbReference>
<dbReference type="RefSeq" id="WP_091182632.1">
    <property type="nucleotide sequence ID" value="NZ_FOMT01000001.1"/>
</dbReference>
<dbReference type="AlphaFoldDB" id="A0A1I1V5M5"/>
<feature type="chain" id="PRO_5011715816" evidence="1">
    <location>
        <begin position="25"/>
        <end position="345"/>
    </location>
</feature>
<proteinExistence type="predicted"/>
<evidence type="ECO:0000313" key="3">
    <source>
        <dbReference type="Proteomes" id="UP000198855"/>
    </source>
</evidence>
<organism evidence="2 3">
    <name type="scientific">Paenibacillus catalpae</name>
    <dbReference type="NCBI Taxonomy" id="1045775"/>
    <lineage>
        <taxon>Bacteria</taxon>
        <taxon>Bacillati</taxon>
        <taxon>Bacillota</taxon>
        <taxon>Bacilli</taxon>
        <taxon>Bacillales</taxon>
        <taxon>Paenibacillaceae</taxon>
        <taxon>Paenibacillus</taxon>
    </lineage>
</organism>
<feature type="signal peptide" evidence="1">
    <location>
        <begin position="1"/>
        <end position="24"/>
    </location>
</feature>
<keyword evidence="1" id="KW-0732">Signal</keyword>
<dbReference type="STRING" id="1045775.SAMN05216378_1404"/>